<reference evidence="8" key="1">
    <citation type="journal article" date="2019" name="Int. J. Syst. Evol. Microbiol.">
        <title>The Global Catalogue of Microorganisms (GCM) 10K type strain sequencing project: providing services to taxonomists for standard genome sequencing and annotation.</title>
        <authorList>
            <consortium name="The Broad Institute Genomics Platform"/>
            <consortium name="The Broad Institute Genome Sequencing Center for Infectious Disease"/>
            <person name="Wu L."/>
            <person name="Ma J."/>
        </authorList>
    </citation>
    <scope>NUCLEOTIDE SEQUENCE [LARGE SCALE GENOMIC DNA]</scope>
    <source>
        <strain evidence="8">KCTC 42424</strain>
    </source>
</reference>
<feature type="transmembrane region" description="Helical" evidence="6">
    <location>
        <begin position="78"/>
        <end position="95"/>
    </location>
</feature>
<evidence type="ECO:0000256" key="1">
    <source>
        <dbReference type="ARBA" id="ARBA00004651"/>
    </source>
</evidence>
<accession>A0ABV7VQB5</accession>
<keyword evidence="8" id="KW-1185">Reference proteome</keyword>
<evidence type="ECO:0000256" key="5">
    <source>
        <dbReference type="ARBA" id="ARBA00023136"/>
    </source>
</evidence>
<dbReference type="InterPro" id="IPR005598">
    <property type="entry name" value="ATP_synth_I"/>
</dbReference>
<keyword evidence="4 6" id="KW-1133">Transmembrane helix</keyword>
<sequence>MSSIFPRRAVYRVMLVQLALTAAAALIAWLHSDVAAGSALLGGLTCAVPNAYFLWRAFRYSGARSADKVVQSIYQGEAWKFLLTALCFAVIFVRVEPLNVPALFIAFMTVQLGHLASARIANL</sequence>
<dbReference type="Pfam" id="PF03899">
    <property type="entry name" value="ATP-synt_I"/>
    <property type="match status" value="1"/>
</dbReference>
<comment type="caution">
    <text evidence="7">The sequence shown here is derived from an EMBL/GenBank/DDBJ whole genome shotgun (WGS) entry which is preliminary data.</text>
</comment>
<protein>
    <submittedName>
        <fullName evidence="7">ATP synthase subunit I</fullName>
    </submittedName>
</protein>
<feature type="transmembrane region" description="Helical" evidence="6">
    <location>
        <begin position="101"/>
        <end position="121"/>
    </location>
</feature>
<feature type="transmembrane region" description="Helical" evidence="6">
    <location>
        <begin position="36"/>
        <end position="58"/>
    </location>
</feature>
<feature type="transmembrane region" description="Helical" evidence="6">
    <location>
        <begin position="9"/>
        <end position="30"/>
    </location>
</feature>
<dbReference type="EMBL" id="JBHRYB010000003">
    <property type="protein sequence ID" value="MFC3679384.1"/>
    <property type="molecule type" value="Genomic_DNA"/>
</dbReference>
<dbReference type="Proteomes" id="UP001595722">
    <property type="component" value="Unassembled WGS sequence"/>
</dbReference>
<evidence type="ECO:0000256" key="3">
    <source>
        <dbReference type="ARBA" id="ARBA00022692"/>
    </source>
</evidence>
<evidence type="ECO:0000256" key="4">
    <source>
        <dbReference type="ARBA" id="ARBA00022989"/>
    </source>
</evidence>
<proteinExistence type="predicted"/>
<keyword evidence="5 6" id="KW-0472">Membrane</keyword>
<keyword evidence="2" id="KW-1003">Cell membrane</keyword>
<organism evidence="7 8">
    <name type="scientific">Bacterioplanoides pacificum</name>
    <dbReference type="NCBI Taxonomy" id="1171596"/>
    <lineage>
        <taxon>Bacteria</taxon>
        <taxon>Pseudomonadati</taxon>
        <taxon>Pseudomonadota</taxon>
        <taxon>Gammaproteobacteria</taxon>
        <taxon>Oceanospirillales</taxon>
        <taxon>Oceanospirillaceae</taxon>
        <taxon>Bacterioplanoides</taxon>
    </lineage>
</organism>
<comment type="subcellular location">
    <subcellularLocation>
        <location evidence="1">Cell membrane</location>
        <topology evidence="1">Multi-pass membrane protein</topology>
    </subcellularLocation>
</comment>
<evidence type="ECO:0000256" key="6">
    <source>
        <dbReference type="SAM" id="Phobius"/>
    </source>
</evidence>
<dbReference type="RefSeq" id="WP_376865062.1">
    <property type="nucleotide sequence ID" value="NZ_JBHRYB010000003.1"/>
</dbReference>
<evidence type="ECO:0000256" key="2">
    <source>
        <dbReference type="ARBA" id="ARBA00022475"/>
    </source>
</evidence>
<name>A0ABV7VQB5_9GAMM</name>
<gene>
    <name evidence="7" type="ORF">ACFOMG_04570</name>
</gene>
<keyword evidence="3 6" id="KW-0812">Transmembrane</keyword>
<evidence type="ECO:0000313" key="7">
    <source>
        <dbReference type="EMBL" id="MFC3679384.1"/>
    </source>
</evidence>
<evidence type="ECO:0000313" key="8">
    <source>
        <dbReference type="Proteomes" id="UP001595722"/>
    </source>
</evidence>